<proteinExistence type="predicted"/>
<organism evidence="1">
    <name type="scientific">marine sediment metagenome</name>
    <dbReference type="NCBI Taxonomy" id="412755"/>
    <lineage>
        <taxon>unclassified sequences</taxon>
        <taxon>metagenomes</taxon>
        <taxon>ecological metagenomes</taxon>
    </lineage>
</organism>
<accession>X1SDX6</accession>
<evidence type="ECO:0000313" key="1">
    <source>
        <dbReference type="EMBL" id="GAI77346.1"/>
    </source>
</evidence>
<reference evidence="1" key="1">
    <citation type="journal article" date="2014" name="Front. Microbiol.">
        <title>High frequency of phylogenetically diverse reductive dehalogenase-homologous genes in deep subseafloor sedimentary metagenomes.</title>
        <authorList>
            <person name="Kawai M."/>
            <person name="Futagami T."/>
            <person name="Toyoda A."/>
            <person name="Takaki Y."/>
            <person name="Nishi S."/>
            <person name="Hori S."/>
            <person name="Arai W."/>
            <person name="Tsubouchi T."/>
            <person name="Morono Y."/>
            <person name="Uchiyama I."/>
            <person name="Ito T."/>
            <person name="Fujiyama A."/>
            <person name="Inagaki F."/>
            <person name="Takami H."/>
        </authorList>
    </citation>
    <scope>NUCLEOTIDE SEQUENCE</scope>
    <source>
        <strain evidence="1">Expedition CK06-06</strain>
    </source>
</reference>
<comment type="caution">
    <text evidence="1">The sequence shown here is derived from an EMBL/GenBank/DDBJ whole genome shotgun (WGS) entry which is preliminary data.</text>
</comment>
<gene>
    <name evidence="1" type="ORF">S12H4_11619</name>
</gene>
<name>X1SDX6_9ZZZZ</name>
<protein>
    <submittedName>
        <fullName evidence="1">Uncharacterized protein</fullName>
    </submittedName>
</protein>
<sequence>MIEYKDVDIRADKDFDAYVCALLEKQFPGHWLPYSVEQIIEDAKPYFRLVTKSNGRLDYIETQKQWREIFRRFNFKKYLFYLSLIPEYVTNKDFRKRIELFGINANRVCFERETLDHFRLVFEKV</sequence>
<dbReference type="EMBL" id="BARW01005268">
    <property type="protein sequence ID" value="GAI77346.1"/>
    <property type="molecule type" value="Genomic_DNA"/>
</dbReference>
<dbReference type="AlphaFoldDB" id="X1SDX6"/>